<organism evidence="2 3">
    <name type="scientific">Vigna mungo</name>
    <name type="common">Black gram</name>
    <name type="synonym">Phaseolus mungo</name>
    <dbReference type="NCBI Taxonomy" id="3915"/>
    <lineage>
        <taxon>Eukaryota</taxon>
        <taxon>Viridiplantae</taxon>
        <taxon>Streptophyta</taxon>
        <taxon>Embryophyta</taxon>
        <taxon>Tracheophyta</taxon>
        <taxon>Spermatophyta</taxon>
        <taxon>Magnoliopsida</taxon>
        <taxon>eudicotyledons</taxon>
        <taxon>Gunneridae</taxon>
        <taxon>Pentapetalae</taxon>
        <taxon>rosids</taxon>
        <taxon>fabids</taxon>
        <taxon>Fabales</taxon>
        <taxon>Fabaceae</taxon>
        <taxon>Papilionoideae</taxon>
        <taxon>50 kb inversion clade</taxon>
        <taxon>NPAAA clade</taxon>
        <taxon>indigoferoid/millettioid clade</taxon>
        <taxon>Phaseoleae</taxon>
        <taxon>Vigna</taxon>
    </lineage>
</organism>
<gene>
    <name evidence="2" type="ORF">V8G54_037582</name>
</gene>
<protein>
    <submittedName>
        <fullName evidence="2">Uncharacterized protein</fullName>
    </submittedName>
</protein>
<sequence>MVGGHFHTILHATSRSSLLKSTTSKPFFNNTIKFFKVKILTWGGIKTLKGMLKVQATQRGIKNLYQNYGQASNGNRSRLMEERAPSTAEEFQRVAEEKARETKEGVATQNVDKLFDGAQIGESKIGSVKN</sequence>
<keyword evidence="3" id="KW-1185">Reference proteome</keyword>
<dbReference type="AlphaFoldDB" id="A0AAQ3RGM5"/>
<evidence type="ECO:0000256" key="1">
    <source>
        <dbReference type="SAM" id="MobiDB-lite"/>
    </source>
</evidence>
<accession>A0AAQ3RGM5</accession>
<feature type="compositionally biased region" description="Basic and acidic residues" evidence="1">
    <location>
        <begin position="78"/>
        <end position="104"/>
    </location>
</feature>
<feature type="region of interest" description="Disordered" evidence="1">
    <location>
        <begin position="72"/>
        <end position="108"/>
    </location>
</feature>
<proteinExistence type="predicted"/>
<evidence type="ECO:0000313" key="3">
    <source>
        <dbReference type="Proteomes" id="UP001374535"/>
    </source>
</evidence>
<evidence type="ECO:0000313" key="2">
    <source>
        <dbReference type="EMBL" id="WVY92068.1"/>
    </source>
</evidence>
<reference evidence="2 3" key="1">
    <citation type="journal article" date="2023" name="Life. Sci Alliance">
        <title>Evolutionary insights into 3D genome organization and epigenetic landscape of Vigna mungo.</title>
        <authorList>
            <person name="Junaid A."/>
            <person name="Singh B."/>
            <person name="Bhatia S."/>
        </authorList>
    </citation>
    <scope>NUCLEOTIDE SEQUENCE [LARGE SCALE GENOMIC DNA]</scope>
    <source>
        <strain evidence="2">Urdbean</strain>
    </source>
</reference>
<dbReference type="Proteomes" id="UP001374535">
    <property type="component" value="Chromosome 11"/>
</dbReference>
<dbReference type="EMBL" id="CP144690">
    <property type="protein sequence ID" value="WVY92068.1"/>
    <property type="molecule type" value="Genomic_DNA"/>
</dbReference>
<name>A0AAQ3RGM5_VIGMU</name>